<feature type="transmembrane region" description="Helical" evidence="1">
    <location>
        <begin position="109"/>
        <end position="137"/>
    </location>
</feature>
<feature type="transmembrane region" description="Helical" evidence="1">
    <location>
        <begin position="143"/>
        <end position="168"/>
    </location>
</feature>
<protein>
    <submittedName>
        <fullName evidence="2">ABC transporter permease</fullName>
    </submittedName>
</protein>
<keyword evidence="1" id="KW-0812">Transmembrane</keyword>
<sequence length="445" mass="51009">MYNTLYQLFWYFLIYSFAGWCAGVIYSAAKKHRFVNNGFLNLPFCPIYGFGGILFTIFLSELKSNLFFLFIGGIILSSALMYITGLLLERFFQRKWWDFSKNRFQFEGYISFPLAVIFGLLGVLCIRVTNPLLLTLLGLIPRWIGRIILLAALILLTLDFVSALTAALQLKIRIRRLNEMTQDMQRISDSFGNAITGRIQRRMMKAYPNLEASKLLAEQAETKKTQKEKAEKETFAKGCGFYKLTALFFIGAFLGDVVETIFCRITAGIWMSRSSVVYGAFSIVWGLACAILTALLYKYKDKSDRYLFICGTVLGGAYEYICSVFTELAFGTVFWDYSDIPFNLGGRINLLYCFFWGIAAVVWLKGIYPFLSRLIEKIPKKAGVPVTWFLIIFMICNMLLSAMALGRYTQRQSEPQAQTTWEQFLDSHFPDDRIEKIYPNLKVVD</sequence>
<evidence type="ECO:0000313" key="3">
    <source>
        <dbReference type="Proteomes" id="UP000712157"/>
    </source>
</evidence>
<organism evidence="2 3">
    <name type="scientific">Diplocloster agilis</name>
    <dbReference type="NCBI Taxonomy" id="2850323"/>
    <lineage>
        <taxon>Bacteria</taxon>
        <taxon>Bacillati</taxon>
        <taxon>Bacillota</taxon>
        <taxon>Clostridia</taxon>
        <taxon>Lachnospirales</taxon>
        <taxon>Lachnospiraceae</taxon>
        <taxon>Diplocloster</taxon>
    </lineage>
</organism>
<keyword evidence="1" id="KW-1133">Transmembrane helix</keyword>
<feature type="transmembrane region" description="Helical" evidence="1">
    <location>
        <begin position="349"/>
        <end position="371"/>
    </location>
</feature>
<feature type="transmembrane region" description="Helical" evidence="1">
    <location>
        <begin position="383"/>
        <end position="405"/>
    </location>
</feature>
<evidence type="ECO:0000256" key="1">
    <source>
        <dbReference type="SAM" id="Phobius"/>
    </source>
</evidence>
<name>A0A949K303_9FIRM</name>
<dbReference type="RefSeq" id="WP_158342271.1">
    <property type="nucleotide sequence ID" value="NZ_JAHQCW010000004.1"/>
</dbReference>
<feature type="transmembrane region" description="Helical" evidence="1">
    <location>
        <begin position="66"/>
        <end position="88"/>
    </location>
</feature>
<reference evidence="2" key="1">
    <citation type="submission" date="2021-06" db="EMBL/GenBank/DDBJ databases">
        <title>Description of novel taxa of the family Lachnospiraceae.</title>
        <authorList>
            <person name="Chaplin A.V."/>
            <person name="Sokolova S.R."/>
            <person name="Pikina A.P."/>
            <person name="Korzhanova M."/>
            <person name="Belova V."/>
            <person name="Korostin D."/>
            <person name="Efimov B.A."/>
        </authorList>
    </citation>
    <scope>NUCLEOTIDE SEQUENCE</scope>
    <source>
        <strain evidence="2">ASD5720</strain>
    </source>
</reference>
<evidence type="ECO:0000313" key="2">
    <source>
        <dbReference type="EMBL" id="MBU9735636.1"/>
    </source>
</evidence>
<feature type="transmembrane region" description="Helical" evidence="1">
    <location>
        <begin position="306"/>
        <end position="329"/>
    </location>
</feature>
<feature type="transmembrane region" description="Helical" evidence="1">
    <location>
        <begin position="38"/>
        <end position="60"/>
    </location>
</feature>
<dbReference type="InterPro" id="IPR010540">
    <property type="entry name" value="CmpB_TMEM229"/>
</dbReference>
<feature type="transmembrane region" description="Helical" evidence="1">
    <location>
        <begin position="6"/>
        <end position="26"/>
    </location>
</feature>
<feature type="transmembrane region" description="Helical" evidence="1">
    <location>
        <begin position="276"/>
        <end position="297"/>
    </location>
</feature>
<keyword evidence="3" id="KW-1185">Reference proteome</keyword>
<dbReference type="AlphaFoldDB" id="A0A949K303"/>
<feature type="transmembrane region" description="Helical" evidence="1">
    <location>
        <begin position="246"/>
        <end position="270"/>
    </location>
</feature>
<accession>A0A949K303</accession>
<dbReference type="Proteomes" id="UP000712157">
    <property type="component" value="Unassembled WGS sequence"/>
</dbReference>
<comment type="caution">
    <text evidence="2">The sequence shown here is derived from an EMBL/GenBank/DDBJ whole genome shotgun (WGS) entry which is preliminary data.</text>
</comment>
<dbReference type="Pfam" id="PF06541">
    <property type="entry name" value="ABC_trans_CmpB"/>
    <property type="match status" value="2"/>
</dbReference>
<gene>
    <name evidence="2" type="ORF">KTH89_03740</name>
</gene>
<dbReference type="EMBL" id="JAHQCW010000004">
    <property type="protein sequence ID" value="MBU9735636.1"/>
    <property type="molecule type" value="Genomic_DNA"/>
</dbReference>
<keyword evidence="1" id="KW-0472">Membrane</keyword>
<proteinExistence type="predicted"/>